<dbReference type="EMBL" id="CP073720">
    <property type="protein sequence ID" value="UWP79115.1"/>
    <property type="molecule type" value="Genomic_DNA"/>
</dbReference>
<protein>
    <recommendedName>
        <fullName evidence="3">LysR family transcriptional regulator</fullName>
    </recommendedName>
</protein>
<reference evidence="1" key="1">
    <citation type="submission" date="2021-04" db="EMBL/GenBank/DDBJ databases">
        <authorList>
            <person name="Hartkoorn R.C."/>
            <person name="Beaudoing E."/>
            <person name="Hot D."/>
        </authorList>
    </citation>
    <scope>NUCLEOTIDE SEQUENCE</scope>
    <source>
        <strain evidence="1">NRRL B-16292</strain>
    </source>
</reference>
<sequence length="40" mass="4716">MAYRRVRDAPPIPVWLAWWKGDPPAHLDDLVELIRATYRA</sequence>
<accession>A0ABY5VPL4</accession>
<evidence type="ECO:0000313" key="1">
    <source>
        <dbReference type="EMBL" id="UWP79115.1"/>
    </source>
</evidence>
<proteinExistence type="predicted"/>
<dbReference type="RefSeq" id="WP_259856638.1">
    <property type="nucleotide sequence ID" value="NZ_BAAAST010000100.1"/>
</dbReference>
<organism evidence="1 2">
    <name type="scientific">Dactylosporangium fulvum</name>
    <dbReference type="NCBI Taxonomy" id="53359"/>
    <lineage>
        <taxon>Bacteria</taxon>
        <taxon>Bacillati</taxon>
        <taxon>Actinomycetota</taxon>
        <taxon>Actinomycetes</taxon>
        <taxon>Micromonosporales</taxon>
        <taxon>Micromonosporaceae</taxon>
        <taxon>Dactylosporangium</taxon>
    </lineage>
</organism>
<evidence type="ECO:0008006" key="3">
    <source>
        <dbReference type="Google" id="ProtNLM"/>
    </source>
</evidence>
<gene>
    <name evidence="1" type="ORF">Dfulv_28550</name>
</gene>
<reference evidence="1" key="2">
    <citation type="submission" date="2022-09" db="EMBL/GenBank/DDBJ databases">
        <title>Biosynthetic gene clusters of Dactylosporangioum fulvum.</title>
        <authorList>
            <person name="Caradec T."/>
        </authorList>
    </citation>
    <scope>NUCLEOTIDE SEQUENCE</scope>
    <source>
        <strain evidence="1">NRRL B-16292</strain>
    </source>
</reference>
<dbReference type="Proteomes" id="UP001059617">
    <property type="component" value="Chromosome"/>
</dbReference>
<evidence type="ECO:0000313" key="2">
    <source>
        <dbReference type="Proteomes" id="UP001059617"/>
    </source>
</evidence>
<keyword evidence="2" id="KW-1185">Reference proteome</keyword>
<name>A0ABY5VPL4_9ACTN</name>